<sequence>MDLRIETRLDYDFPLMTDLLLQIEVARIAGQEVQEDALFTTPVEGFRRVAGDAALGTRAWMQVGGRLEVTYTAQIRVTRPAPDLTALSATPPRLTPAEATPYLMASRYCPSDVFEAFVGSEFAGLQGGPMVAAIRDWIFGAFAYVPGASTSTTTAADTFLQRQGVCRDYAHVAVAMARAAGIPARMASVYAPGVDPPDFHAVAEVLLDGAWHLVDATGMADASEMAVIGVGRDAADVSFMTSFGAARLNAQSVAVSAA</sequence>
<organism evidence="2 3">
    <name type="scientific">Jannaschia rubra</name>
    <dbReference type="NCBI Taxonomy" id="282197"/>
    <lineage>
        <taxon>Bacteria</taxon>
        <taxon>Pseudomonadati</taxon>
        <taxon>Pseudomonadota</taxon>
        <taxon>Alphaproteobacteria</taxon>
        <taxon>Rhodobacterales</taxon>
        <taxon>Roseobacteraceae</taxon>
        <taxon>Jannaschia</taxon>
    </lineage>
</organism>
<dbReference type="Gene3D" id="3.10.620.30">
    <property type="match status" value="1"/>
</dbReference>
<dbReference type="SMART" id="SM00460">
    <property type="entry name" value="TGc"/>
    <property type="match status" value="1"/>
</dbReference>
<dbReference type="InterPro" id="IPR002931">
    <property type="entry name" value="Transglutaminase-like"/>
</dbReference>
<dbReference type="PANTHER" id="PTHR33490">
    <property type="entry name" value="BLR5614 PROTEIN-RELATED"/>
    <property type="match status" value="1"/>
</dbReference>
<dbReference type="PANTHER" id="PTHR33490:SF12">
    <property type="entry name" value="BLL5557 PROTEIN"/>
    <property type="match status" value="1"/>
</dbReference>
<dbReference type="Pfam" id="PF01841">
    <property type="entry name" value="Transglut_core"/>
    <property type="match status" value="1"/>
</dbReference>
<gene>
    <name evidence="2" type="ORF">JAN5088_02555</name>
</gene>
<protein>
    <recommendedName>
        <fullName evidence="1">Transglutaminase-like domain-containing protein</fullName>
    </recommendedName>
</protein>
<dbReference type="STRING" id="282197.SAMN04488517_102605"/>
<feature type="domain" description="Transglutaminase-like" evidence="1">
    <location>
        <begin position="158"/>
        <end position="218"/>
    </location>
</feature>
<dbReference type="Proteomes" id="UP000048908">
    <property type="component" value="Unassembled WGS sequence"/>
</dbReference>
<evidence type="ECO:0000313" key="2">
    <source>
        <dbReference type="EMBL" id="CTQ33769.1"/>
    </source>
</evidence>
<accession>A0A0M6XRL7</accession>
<dbReference type="InterPro" id="IPR038765">
    <property type="entry name" value="Papain-like_cys_pep_sf"/>
</dbReference>
<proteinExistence type="predicted"/>
<dbReference type="OrthoDB" id="5438043at2"/>
<dbReference type="Gene3D" id="2.60.40.2250">
    <property type="match status" value="1"/>
</dbReference>
<dbReference type="EMBL" id="CXPG01000020">
    <property type="protein sequence ID" value="CTQ33769.1"/>
    <property type="molecule type" value="Genomic_DNA"/>
</dbReference>
<evidence type="ECO:0000313" key="3">
    <source>
        <dbReference type="Proteomes" id="UP000048908"/>
    </source>
</evidence>
<name>A0A0M6XRL7_9RHOB</name>
<reference evidence="2 3" key="1">
    <citation type="submission" date="2015-07" db="EMBL/GenBank/DDBJ databases">
        <authorList>
            <person name="Noorani M."/>
        </authorList>
    </citation>
    <scope>NUCLEOTIDE SEQUENCE [LARGE SCALE GENOMIC DNA]</scope>
    <source>
        <strain evidence="2 3">CECT 5088</strain>
    </source>
</reference>
<dbReference type="SUPFAM" id="SSF54001">
    <property type="entry name" value="Cysteine proteinases"/>
    <property type="match status" value="1"/>
</dbReference>
<dbReference type="RefSeq" id="WP_055683140.1">
    <property type="nucleotide sequence ID" value="NZ_CXPG01000020.1"/>
</dbReference>
<dbReference type="AlphaFoldDB" id="A0A0M6XRL7"/>
<keyword evidence="3" id="KW-1185">Reference proteome</keyword>
<evidence type="ECO:0000259" key="1">
    <source>
        <dbReference type="SMART" id="SM00460"/>
    </source>
</evidence>